<evidence type="ECO:0000313" key="2">
    <source>
        <dbReference type="Proteomes" id="UP000814033"/>
    </source>
</evidence>
<reference evidence="1" key="1">
    <citation type="submission" date="2021-02" db="EMBL/GenBank/DDBJ databases">
        <authorList>
            <consortium name="DOE Joint Genome Institute"/>
            <person name="Ahrendt S."/>
            <person name="Looney B.P."/>
            <person name="Miyauchi S."/>
            <person name="Morin E."/>
            <person name="Drula E."/>
            <person name="Courty P.E."/>
            <person name="Chicoki N."/>
            <person name="Fauchery L."/>
            <person name="Kohler A."/>
            <person name="Kuo A."/>
            <person name="Labutti K."/>
            <person name="Pangilinan J."/>
            <person name="Lipzen A."/>
            <person name="Riley R."/>
            <person name="Andreopoulos W."/>
            <person name="He G."/>
            <person name="Johnson J."/>
            <person name="Barry K.W."/>
            <person name="Grigoriev I.V."/>
            <person name="Nagy L."/>
            <person name="Hibbett D."/>
            <person name="Henrissat B."/>
            <person name="Matheny P.B."/>
            <person name="Labbe J."/>
            <person name="Martin F."/>
        </authorList>
    </citation>
    <scope>NUCLEOTIDE SEQUENCE</scope>
    <source>
        <strain evidence="1">FP105234-sp</strain>
    </source>
</reference>
<feature type="non-terminal residue" evidence="1">
    <location>
        <position position="94"/>
    </location>
</feature>
<organism evidence="1 2">
    <name type="scientific">Auriscalpium vulgare</name>
    <dbReference type="NCBI Taxonomy" id="40419"/>
    <lineage>
        <taxon>Eukaryota</taxon>
        <taxon>Fungi</taxon>
        <taxon>Dikarya</taxon>
        <taxon>Basidiomycota</taxon>
        <taxon>Agaricomycotina</taxon>
        <taxon>Agaricomycetes</taxon>
        <taxon>Russulales</taxon>
        <taxon>Auriscalpiaceae</taxon>
        <taxon>Auriscalpium</taxon>
    </lineage>
</organism>
<sequence length="94" mass="10402">SSPPPPHLHISMSGDAVAQFVKAYASDPALREKWAEADARNHPQFKGQCFVRGADDLLFFRVNDEPPRLCVPRSEVVPLLARVHDSPFEAAHEG</sequence>
<keyword evidence="2" id="KW-1185">Reference proteome</keyword>
<name>A0ACB8R3W8_9AGAM</name>
<evidence type="ECO:0000313" key="1">
    <source>
        <dbReference type="EMBL" id="KAI0038572.1"/>
    </source>
</evidence>
<feature type="non-terminal residue" evidence="1">
    <location>
        <position position="1"/>
    </location>
</feature>
<dbReference type="EMBL" id="MU276462">
    <property type="protein sequence ID" value="KAI0038572.1"/>
    <property type="molecule type" value="Genomic_DNA"/>
</dbReference>
<protein>
    <submittedName>
        <fullName evidence="1">Uncharacterized protein</fullName>
    </submittedName>
</protein>
<gene>
    <name evidence="1" type="ORF">FA95DRAFT_1460850</name>
</gene>
<proteinExistence type="predicted"/>
<reference evidence="1" key="2">
    <citation type="journal article" date="2022" name="New Phytol.">
        <title>Evolutionary transition to the ectomycorrhizal habit in the genomes of a hyperdiverse lineage of mushroom-forming fungi.</title>
        <authorList>
            <person name="Looney B."/>
            <person name="Miyauchi S."/>
            <person name="Morin E."/>
            <person name="Drula E."/>
            <person name="Courty P.E."/>
            <person name="Kohler A."/>
            <person name="Kuo A."/>
            <person name="LaButti K."/>
            <person name="Pangilinan J."/>
            <person name="Lipzen A."/>
            <person name="Riley R."/>
            <person name="Andreopoulos W."/>
            <person name="He G."/>
            <person name="Johnson J."/>
            <person name="Nolan M."/>
            <person name="Tritt A."/>
            <person name="Barry K.W."/>
            <person name="Grigoriev I.V."/>
            <person name="Nagy L.G."/>
            <person name="Hibbett D."/>
            <person name="Henrissat B."/>
            <person name="Matheny P.B."/>
            <person name="Labbe J."/>
            <person name="Martin F.M."/>
        </authorList>
    </citation>
    <scope>NUCLEOTIDE SEQUENCE</scope>
    <source>
        <strain evidence="1">FP105234-sp</strain>
    </source>
</reference>
<comment type="caution">
    <text evidence="1">The sequence shown here is derived from an EMBL/GenBank/DDBJ whole genome shotgun (WGS) entry which is preliminary data.</text>
</comment>
<accession>A0ACB8R3W8</accession>
<dbReference type="Proteomes" id="UP000814033">
    <property type="component" value="Unassembled WGS sequence"/>
</dbReference>